<dbReference type="Gene3D" id="3.40.710.10">
    <property type="entry name" value="DD-peptidase/beta-lactamase superfamily"/>
    <property type="match status" value="1"/>
</dbReference>
<feature type="compositionally biased region" description="Low complexity" evidence="9">
    <location>
        <begin position="653"/>
        <end position="664"/>
    </location>
</feature>
<feature type="transmembrane region" description="Helical" evidence="10">
    <location>
        <begin position="23"/>
        <end position="48"/>
    </location>
</feature>
<keyword evidence="6" id="KW-0511">Multifunctional enzyme</keyword>
<keyword evidence="1" id="KW-0121">Carboxypeptidase</keyword>
<dbReference type="InterPro" id="IPR001264">
    <property type="entry name" value="Glyco_trans_51"/>
</dbReference>
<evidence type="ECO:0000256" key="2">
    <source>
        <dbReference type="ARBA" id="ARBA00022670"/>
    </source>
</evidence>
<evidence type="ECO:0000256" key="1">
    <source>
        <dbReference type="ARBA" id="ARBA00022645"/>
    </source>
</evidence>
<keyword evidence="10" id="KW-1133">Transmembrane helix</keyword>
<feature type="compositionally biased region" description="Gly residues" evidence="9">
    <location>
        <begin position="695"/>
        <end position="754"/>
    </location>
</feature>
<evidence type="ECO:0000256" key="4">
    <source>
        <dbReference type="ARBA" id="ARBA00022679"/>
    </source>
</evidence>
<gene>
    <name evidence="13" type="ORF">O4J56_11105</name>
</gene>
<dbReference type="SUPFAM" id="SSF53955">
    <property type="entry name" value="Lysozyme-like"/>
    <property type="match status" value="1"/>
</dbReference>
<name>A0ABT4U2K7_9ACTN</name>
<comment type="catalytic activity">
    <reaction evidence="8">
        <text>[GlcNAc-(1-&gt;4)-Mur2Ac(oyl-L-Ala-gamma-D-Glu-L-Lys-D-Ala-D-Ala)](n)-di-trans,octa-cis-undecaprenyl diphosphate + beta-D-GlcNAc-(1-&gt;4)-Mur2Ac(oyl-L-Ala-gamma-D-Glu-L-Lys-D-Ala-D-Ala)-di-trans,octa-cis-undecaprenyl diphosphate = [GlcNAc-(1-&gt;4)-Mur2Ac(oyl-L-Ala-gamma-D-Glu-L-Lys-D-Ala-D-Ala)](n+1)-di-trans,octa-cis-undecaprenyl diphosphate + di-trans,octa-cis-undecaprenyl diphosphate + H(+)</text>
        <dbReference type="Rhea" id="RHEA:23708"/>
        <dbReference type="Rhea" id="RHEA-COMP:9602"/>
        <dbReference type="Rhea" id="RHEA-COMP:9603"/>
        <dbReference type="ChEBI" id="CHEBI:15378"/>
        <dbReference type="ChEBI" id="CHEBI:58405"/>
        <dbReference type="ChEBI" id="CHEBI:60033"/>
        <dbReference type="ChEBI" id="CHEBI:78435"/>
        <dbReference type="EC" id="2.4.99.28"/>
    </reaction>
</comment>
<dbReference type="InterPro" id="IPR023346">
    <property type="entry name" value="Lysozyme-like_dom_sf"/>
</dbReference>
<dbReference type="PANTHER" id="PTHR32282">
    <property type="entry name" value="BINDING PROTEIN TRANSPEPTIDASE, PUTATIVE-RELATED"/>
    <property type="match status" value="1"/>
</dbReference>
<dbReference type="InterPro" id="IPR001460">
    <property type="entry name" value="PCN-bd_Tpept"/>
</dbReference>
<evidence type="ECO:0000259" key="11">
    <source>
        <dbReference type="Pfam" id="PF00905"/>
    </source>
</evidence>
<dbReference type="Pfam" id="PF00905">
    <property type="entry name" value="Transpeptidase"/>
    <property type="match status" value="1"/>
</dbReference>
<keyword evidence="5" id="KW-0378">Hydrolase</keyword>
<reference evidence="13 14" key="1">
    <citation type="submission" date="2023-01" db="EMBL/GenBank/DDBJ databases">
        <title>Draft genome sequence of Nocardiopsis sp. RSe5-2 isolated from halophytes.</title>
        <authorList>
            <person name="Duangmal K."/>
            <person name="Chantavorakit T."/>
        </authorList>
    </citation>
    <scope>NUCLEOTIDE SEQUENCE [LARGE SCALE GENOMIC DNA]</scope>
    <source>
        <strain evidence="13 14">RSe5-2</strain>
    </source>
</reference>
<keyword evidence="10" id="KW-0472">Membrane</keyword>
<keyword evidence="10" id="KW-0812">Transmembrane</keyword>
<evidence type="ECO:0000256" key="3">
    <source>
        <dbReference type="ARBA" id="ARBA00022676"/>
    </source>
</evidence>
<keyword evidence="3" id="KW-0328">Glycosyltransferase</keyword>
<dbReference type="EMBL" id="JAQFWQ010000025">
    <property type="protein sequence ID" value="MDA2811183.1"/>
    <property type="molecule type" value="Genomic_DNA"/>
</dbReference>
<keyword evidence="2" id="KW-0645">Protease</keyword>
<feature type="domain" description="Penicillin-binding protein transpeptidase" evidence="11">
    <location>
        <begin position="350"/>
        <end position="595"/>
    </location>
</feature>
<keyword evidence="14" id="KW-1185">Reference proteome</keyword>
<evidence type="ECO:0000259" key="12">
    <source>
        <dbReference type="Pfam" id="PF00912"/>
    </source>
</evidence>
<evidence type="ECO:0000313" key="13">
    <source>
        <dbReference type="EMBL" id="MDA2811183.1"/>
    </source>
</evidence>
<protein>
    <submittedName>
        <fullName evidence="13">Transglycosylase domain-containing protein</fullName>
    </submittedName>
</protein>
<evidence type="ECO:0000256" key="7">
    <source>
        <dbReference type="ARBA" id="ARBA00034000"/>
    </source>
</evidence>
<organism evidence="13 14">
    <name type="scientific">Nocardiopsis endophytica</name>
    <dbReference type="NCBI Taxonomy" id="3018445"/>
    <lineage>
        <taxon>Bacteria</taxon>
        <taxon>Bacillati</taxon>
        <taxon>Actinomycetota</taxon>
        <taxon>Actinomycetes</taxon>
        <taxon>Streptosporangiales</taxon>
        <taxon>Nocardiopsidaceae</taxon>
        <taxon>Nocardiopsis</taxon>
    </lineage>
</organism>
<dbReference type="InterPro" id="IPR012338">
    <property type="entry name" value="Beta-lactam/transpept-like"/>
</dbReference>
<accession>A0ABT4U2K7</accession>
<feature type="region of interest" description="Disordered" evidence="9">
    <location>
        <begin position="635"/>
        <end position="761"/>
    </location>
</feature>
<evidence type="ECO:0000256" key="10">
    <source>
        <dbReference type="SAM" id="Phobius"/>
    </source>
</evidence>
<dbReference type="InterPro" id="IPR036950">
    <property type="entry name" value="PBP_transglycosylase"/>
</dbReference>
<evidence type="ECO:0000256" key="8">
    <source>
        <dbReference type="ARBA" id="ARBA00049902"/>
    </source>
</evidence>
<dbReference type="Gene3D" id="1.10.3810.10">
    <property type="entry name" value="Biosynthetic peptidoglycan transglycosylase-like"/>
    <property type="match status" value="1"/>
</dbReference>
<evidence type="ECO:0000313" key="14">
    <source>
        <dbReference type="Proteomes" id="UP001527866"/>
    </source>
</evidence>
<comment type="catalytic activity">
    <reaction evidence="7">
        <text>Preferential cleavage: (Ac)2-L-Lys-D-Ala-|-D-Ala. Also transpeptidation of peptidyl-alanyl moieties that are N-acyl substituents of D-alanine.</text>
        <dbReference type="EC" id="3.4.16.4"/>
    </reaction>
</comment>
<dbReference type="Pfam" id="PF00912">
    <property type="entry name" value="Transgly"/>
    <property type="match status" value="1"/>
</dbReference>
<evidence type="ECO:0000256" key="9">
    <source>
        <dbReference type="SAM" id="MobiDB-lite"/>
    </source>
</evidence>
<sequence>MNKGRQEARGAARGHRIPTWRRVLHWVLMTLSALVVAGAAAFTVAYALTPEPSKLQPQGDAAVSASEIHYADGSKATSTGAVNRTKVTRDQIPDTVINGVLGAEQRNFYKTPGVSISGTTRAVLSGGESGGGSTITQQMARNYYDGLSQERTYTRKIKEIFISLKVARRMSPDEIITQYLNTVYFGRNAYGVEAAAQAYFGKDVQDLDQAEGAFIGALIQRPSDFTDPEPGSQAEKDLHERWQYAVDGAVKAHQVDPEHGITQEEADSLEFPETIPWEPGASSSDPSEGYIRDAVVKELQDRYDLTDQQIATGGYEVQTSLDKDLMKAAGDAFTETLGEVPEGTVEGLAAVEPETGEIKAFHGGSDPVNETDNSLVQRAQAGSAFKPYALAAGLEDGKSLNSVYDGSSPQSFPGLTAPVRNDSGRSYGPVSLLEATENSVNTAYVGLTVDIGAQKVQDAAKAAGIPEQQFETAGLGPNIALGTYQVTALDQASGFATFANEGVHMPRHMVTGVKGGDGELTPTDAAQLETGTRAFGEGVAADATYAMEQVVDGGTGSSAALSDGRPAAGKTGTTDSAKATWFVGYTPQLSVAVGLSRADGQPLQLPGVGAVYGGTTSALVWKDFMETAMQGQPVREFPEPVWGGGGGQDTPVQPQEPQRTQQDTPTREPQDTPQDTPTDEPTSDGGGGDGDDGGGTESPDTGDGGDGGTGGGDGGTDGGTGGDGGDSGTGGGDGGTGGDGGSDGGAEGGGGGGASLLDSGA</sequence>
<dbReference type="Proteomes" id="UP001527866">
    <property type="component" value="Unassembled WGS sequence"/>
</dbReference>
<dbReference type="SUPFAM" id="SSF56601">
    <property type="entry name" value="beta-lactamase/transpeptidase-like"/>
    <property type="match status" value="1"/>
</dbReference>
<feature type="region of interest" description="Disordered" evidence="9">
    <location>
        <begin position="555"/>
        <end position="574"/>
    </location>
</feature>
<feature type="domain" description="Glycosyl transferase family 51" evidence="12">
    <location>
        <begin position="79"/>
        <end position="243"/>
    </location>
</feature>
<proteinExistence type="predicted"/>
<keyword evidence="4" id="KW-0808">Transferase</keyword>
<dbReference type="PANTHER" id="PTHR32282:SF34">
    <property type="entry name" value="PENICILLIN-BINDING PROTEIN 1A"/>
    <property type="match status" value="1"/>
</dbReference>
<dbReference type="RefSeq" id="WP_270685642.1">
    <property type="nucleotide sequence ID" value="NZ_JAQFWQ010000025.1"/>
</dbReference>
<evidence type="ECO:0000256" key="6">
    <source>
        <dbReference type="ARBA" id="ARBA00023268"/>
    </source>
</evidence>
<dbReference type="InterPro" id="IPR050396">
    <property type="entry name" value="Glycosyltr_51/Transpeptidase"/>
</dbReference>
<comment type="caution">
    <text evidence="13">The sequence shown here is derived from an EMBL/GenBank/DDBJ whole genome shotgun (WGS) entry which is preliminary data.</text>
</comment>
<evidence type="ECO:0000256" key="5">
    <source>
        <dbReference type="ARBA" id="ARBA00022801"/>
    </source>
</evidence>